<name>A0A8H2HVG6_ORBOL</name>
<sequence>MPILPKTNPIVLAKINLASTFSTSTIADLRKQKRRRRNPNHKSPLRSSSTSEADTNTEILPPFSRSITVTMPIAPITGRLKKGLVLDLSVALGGGVVCGLGWWYGYHLPAVRQRDAYYFKLEQERAAARAGQ</sequence>
<feature type="compositionally biased region" description="Polar residues" evidence="7">
    <location>
        <begin position="45"/>
        <end position="58"/>
    </location>
</feature>
<feature type="region of interest" description="Disordered" evidence="7">
    <location>
        <begin position="28"/>
        <end position="59"/>
    </location>
</feature>
<gene>
    <name evidence="9" type="ORF">EYR41_004583</name>
</gene>
<feature type="compositionally biased region" description="Basic residues" evidence="7">
    <location>
        <begin position="31"/>
        <end position="44"/>
    </location>
</feature>
<evidence type="ECO:0000313" key="10">
    <source>
        <dbReference type="Proteomes" id="UP000297595"/>
    </source>
</evidence>
<accession>A0A8H2HVG6</accession>
<evidence type="ECO:0000256" key="5">
    <source>
        <dbReference type="ARBA" id="ARBA00023128"/>
    </source>
</evidence>
<evidence type="ECO:0008006" key="11">
    <source>
        <dbReference type="Google" id="ProtNLM"/>
    </source>
</evidence>
<keyword evidence="3" id="KW-0999">Mitochondrion inner membrane</keyword>
<dbReference type="GO" id="GO:0004129">
    <property type="term" value="F:cytochrome-c oxidase activity"/>
    <property type="evidence" value="ECO:0007669"/>
    <property type="project" value="TreeGrafter"/>
</dbReference>
<organism evidence="9 10">
    <name type="scientific">Orbilia oligospora</name>
    <name type="common">Nematode-trapping fungus</name>
    <name type="synonym">Arthrobotrys oligospora</name>
    <dbReference type="NCBI Taxonomy" id="2813651"/>
    <lineage>
        <taxon>Eukaryota</taxon>
        <taxon>Fungi</taxon>
        <taxon>Dikarya</taxon>
        <taxon>Ascomycota</taxon>
        <taxon>Pezizomycotina</taxon>
        <taxon>Orbiliomycetes</taxon>
        <taxon>Orbiliales</taxon>
        <taxon>Orbiliaceae</taxon>
        <taxon>Orbilia</taxon>
    </lineage>
</organism>
<evidence type="ECO:0000256" key="7">
    <source>
        <dbReference type="SAM" id="MobiDB-lite"/>
    </source>
</evidence>
<feature type="transmembrane region" description="Helical" evidence="8">
    <location>
        <begin position="84"/>
        <end position="104"/>
    </location>
</feature>
<dbReference type="PANTHER" id="PTHR28264">
    <property type="entry name" value="CYTOCHROME C OXIDASE SUBUNIT 7A"/>
    <property type="match status" value="1"/>
</dbReference>
<keyword evidence="6 8" id="KW-0472">Membrane</keyword>
<dbReference type="EMBL" id="SOZJ01000002">
    <property type="protein sequence ID" value="TGJ72708.1"/>
    <property type="molecule type" value="Genomic_DNA"/>
</dbReference>
<evidence type="ECO:0000256" key="2">
    <source>
        <dbReference type="ARBA" id="ARBA00022692"/>
    </source>
</evidence>
<evidence type="ECO:0000313" key="9">
    <source>
        <dbReference type="EMBL" id="TGJ72708.1"/>
    </source>
</evidence>
<evidence type="ECO:0000256" key="6">
    <source>
        <dbReference type="ARBA" id="ARBA00023136"/>
    </source>
</evidence>
<dbReference type="Proteomes" id="UP000297595">
    <property type="component" value="Unassembled WGS sequence"/>
</dbReference>
<keyword evidence="2 8" id="KW-0812">Transmembrane</keyword>
<protein>
    <recommendedName>
        <fullName evidence="11">Cytochrome c oxidase polypeptide VIIA</fullName>
    </recommendedName>
</protein>
<dbReference type="GO" id="GO:0006123">
    <property type="term" value="P:mitochondrial electron transport, cytochrome c to oxygen"/>
    <property type="evidence" value="ECO:0007669"/>
    <property type="project" value="TreeGrafter"/>
</dbReference>
<evidence type="ECO:0000256" key="3">
    <source>
        <dbReference type="ARBA" id="ARBA00022792"/>
    </source>
</evidence>
<dbReference type="AlphaFoldDB" id="A0A8H2HVG6"/>
<keyword evidence="5" id="KW-0496">Mitochondrion</keyword>
<evidence type="ECO:0000256" key="8">
    <source>
        <dbReference type="SAM" id="Phobius"/>
    </source>
</evidence>
<dbReference type="OrthoDB" id="2317211at2759"/>
<dbReference type="PANTHER" id="PTHR28264:SF1">
    <property type="entry name" value="CYTOCHROME C OXIDASE SUBUNIT 6C"/>
    <property type="match status" value="1"/>
</dbReference>
<keyword evidence="4 8" id="KW-1133">Transmembrane helix</keyword>
<evidence type="ECO:0000256" key="4">
    <source>
        <dbReference type="ARBA" id="ARBA00022989"/>
    </source>
</evidence>
<dbReference type="CDD" id="cd22888">
    <property type="entry name" value="CcO_VIIa_fungal"/>
    <property type="match status" value="1"/>
</dbReference>
<reference evidence="9 10" key="1">
    <citation type="submission" date="2019-03" db="EMBL/GenBank/DDBJ databases">
        <title>Nematode-trapping fungi genome.</title>
        <authorList>
            <person name="Vidal-Diez De Ulzurrun G."/>
        </authorList>
    </citation>
    <scope>NUCLEOTIDE SEQUENCE [LARGE SCALE GENOMIC DNA]</scope>
    <source>
        <strain evidence="9 10">TWF154</strain>
    </source>
</reference>
<dbReference type="GO" id="GO:0005743">
    <property type="term" value="C:mitochondrial inner membrane"/>
    <property type="evidence" value="ECO:0007669"/>
    <property type="project" value="UniProtKB-SubCell"/>
</dbReference>
<proteinExistence type="predicted"/>
<comment type="subcellular location">
    <subcellularLocation>
        <location evidence="1">Mitochondrion inner membrane</location>
    </subcellularLocation>
</comment>
<evidence type="ECO:0000256" key="1">
    <source>
        <dbReference type="ARBA" id="ARBA00004273"/>
    </source>
</evidence>
<comment type="caution">
    <text evidence="9">The sequence shown here is derived from an EMBL/GenBank/DDBJ whole genome shotgun (WGS) entry which is preliminary data.</text>
</comment>